<organism evidence="1 2">
    <name type="scientific">Erythroxylum novogranatense</name>
    <dbReference type="NCBI Taxonomy" id="1862640"/>
    <lineage>
        <taxon>Eukaryota</taxon>
        <taxon>Viridiplantae</taxon>
        <taxon>Streptophyta</taxon>
        <taxon>Embryophyta</taxon>
        <taxon>Tracheophyta</taxon>
        <taxon>Spermatophyta</taxon>
        <taxon>Magnoliopsida</taxon>
        <taxon>eudicotyledons</taxon>
        <taxon>Gunneridae</taxon>
        <taxon>Pentapetalae</taxon>
        <taxon>rosids</taxon>
        <taxon>fabids</taxon>
        <taxon>Malpighiales</taxon>
        <taxon>Erythroxylaceae</taxon>
        <taxon>Erythroxylum</taxon>
    </lineage>
</organism>
<name>A0AAV8SUV9_9ROSI</name>
<proteinExistence type="predicted"/>
<evidence type="ECO:0000313" key="1">
    <source>
        <dbReference type="EMBL" id="KAJ8756071.1"/>
    </source>
</evidence>
<protein>
    <submittedName>
        <fullName evidence="1">Uncharacterized protein</fullName>
    </submittedName>
</protein>
<comment type="caution">
    <text evidence="1">The sequence shown here is derived from an EMBL/GenBank/DDBJ whole genome shotgun (WGS) entry which is preliminary data.</text>
</comment>
<sequence>MELICLMDQSTAALLGLFYLCTLRSRQLREGENDKQKWLMYWAGKTLISGGSNWRLRREAETK</sequence>
<dbReference type="EMBL" id="JAIWQS010000009">
    <property type="protein sequence ID" value="KAJ8756071.1"/>
    <property type="molecule type" value="Genomic_DNA"/>
</dbReference>
<dbReference type="Proteomes" id="UP001159364">
    <property type="component" value="Linkage Group LG09"/>
</dbReference>
<reference evidence="1 2" key="1">
    <citation type="submission" date="2021-09" db="EMBL/GenBank/DDBJ databases">
        <title>Genomic insights and catalytic innovation underlie evolution of tropane alkaloids biosynthesis.</title>
        <authorList>
            <person name="Wang Y.-J."/>
            <person name="Tian T."/>
            <person name="Huang J.-P."/>
            <person name="Huang S.-X."/>
        </authorList>
    </citation>
    <scope>NUCLEOTIDE SEQUENCE [LARGE SCALE GENOMIC DNA]</scope>
    <source>
        <strain evidence="1">KIB-2018</strain>
        <tissue evidence="1">Leaf</tissue>
    </source>
</reference>
<evidence type="ECO:0000313" key="2">
    <source>
        <dbReference type="Proteomes" id="UP001159364"/>
    </source>
</evidence>
<gene>
    <name evidence="1" type="ORF">K2173_024618</name>
</gene>
<dbReference type="AlphaFoldDB" id="A0AAV8SUV9"/>
<keyword evidence="2" id="KW-1185">Reference proteome</keyword>
<accession>A0AAV8SUV9</accession>